<dbReference type="InterPro" id="IPR013230">
    <property type="entry name" value="Peptidase_M15A_C"/>
</dbReference>
<dbReference type="AlphaFoldDB" id="K9WBA8"/>
<feature type="region of interest" description="Disordered" evidence="1">
    <location>
        <begin position="79"/>
        <end position="107"/>
    </location>
</feature>
<organism evidence="3 4">
    <name type="scientific">Allocoleopsis franciscana PCC 7113</name>
    <dbReference type="NCBI Taxonomy" id="1173027"/>
    <lineage>
        <taxon>Bacteria</taxon>
        <taxon>Bacillati</taxon>
        <taxon>Cyanobacteriota</taxon>
        <taxon>Cyanophyceae</taxon>
        <taxon>Coleofasciculales</taxon>
        <taxon>Coleofasciculaceae</taxon>
        <taxon>Allocoleopsis</taxon>
        <taxon>Allocoleopsis franciscana</taxon>
    </lineage>
</organism>
<sequence length="248" mass="27421">MHFPKLTGFTGTIEIERINDRELAQEIQTLLVKGKFLNPGKLTFEQTKQAFDRFKQDFHLGYPGLLGESTAKILLDLHDPVDEDSPSNRPQDMPVPPETKISAPDRGRPITIPKLEVVYLGEPILKGGHFSWAEATKNGTRIPASVGVVDGILKVAEAMEEVRDYMGGKSITINSWYRDPASNRAAGGATKSRHLSGDAVDFVVSGVHPKETHRRLESWWGSRGGIASASCFTHLDCRGYAARWSYGF</sequence>
<evidence type="ECO:0000259" key="2">
    <source>
        <dbReference type="Pfam" id="PF08291"/>
    </source>
</evidence>
<dbReference type="Pfam" id="PF08291">
    <property type="entry name" value="Peptidase_M15_3"/>
    <property type="match status" value="1"/>
</dbReference>
<proteinExistence type="predicted"/>
<dbReference type="SUPFAM" id="SSF55166">
    <property type="entry name" value="Hedgehog/DD-peptidase"/>
    <property type="match status" value="1"/>
</dbReference>
<dbReference type="PATRIC" id="fig|1173027.3.peg.1986"/>
<name>K9WBA8_9CYAN</name>
<dbReference type="HOGENOM" id="CLU_1093424_0_0_3"/>
<accession>K9WBA8</accession>
<dbReference type="InterPro" id="IPR009045">
    <property type="entry name" value="Zn_M74/Hedgehog-like"/>
</dbReference>
<dbReference type="KEGG" id="mic:Mic7113_1797"/>
<evidence type="ECO:0000313" key="3">
    <source>
        <dbReference type="EMBL" id="AFZ17655.1"/>
    </source>
</evidence>
<dbReference type="Proteomes" id="UP000010471">
    <property type="component" value="Chromosome"/>
</dbReference>
<dbReference type="RefSeq" id="WP_015181807.1">
    <property type="nucleotide sequence ID" value="NC_019738.1"/>
</dbReference>
<dbReference type="OrthoDB" id="1242806at2"/>
<gene>
    <name evidence="3" type="ORF">Mic7113_1797</name>
</gene>
<feature type="domain" description="Peptidase M15A C-terminal" evidence="2">
    <location>
        <begin position="145"/>
        <end position="236"/>
    </location>
</feature>
<dbReference type="Gene3D" id="3.30.1380.10">
    <property type="match status" value="1"/>
</dbReference>
<dbReference type="eggNOG" id="COG3108">
    <property type="taxonomic scope" value="Bacteria"/>
</dbReference>
<evidence type="ECO:0000256" key="1">
    <source>
        <dbReference type="SAM" id="MobiDB-lite"/>
    </source>
</evidence>
<reference evidence="3 4" key="1">
    <citation type="submission" date="2012-06" db="EMBL/GenBank/DDBJ databases">
        <title>Finished chromosome of genome of Microcoleus sp. PCC 7113.</title>
        <authorList>
            <consortium name="US DOE Joint Genome Institute"/>
            <person name="Gugger M."/>
            <person name="Coursin T."/>
            <person name="Rippka R."/>
            <person name="Tandeau De Marsac N."/>
            <person name="Huntemann M."/>
            <person name="Wei C.-L."/>
            <person name="Han J."/>
            <person name="Detter J.C."/>
            <person name="Han C."/>
            <person name="Tapia R."/>
            <person name="Chen A."/>
            <person name="Kyrpides N."/>
            <person name="Mavromatis K."/>
            <person name="Markowitz V."/>
            <person name="Szeto E."/>
            <person name="Ivanova N."/>
            <person name="Pagani I."/>
            <person name="Pati A."/>
            <person name="Goodwin L."/>
            <person name="Nordberg H.P."/>
            <person name="Cantor M.N."/>
            <person name="Hua S.X."/>
            <person name="Woyke T."/>
            <person name="Kerfeld C.A."/>
        </authorList>
    </citation>
    <scope>NUCLEOTIDE SEQUENCE [LARGE SCALE GENOMIC DNA]</scope>
    <source>
        <strain evidence="3 4">PCC 7113</strain>
    </source>
</reference>
<keyword evidence="4" id="KW-1185">Reference proteome</keyword>
<evidence type="ECO:0000313" key="4">
    <source>
        <dbReference type="Proteomes" id="UP000010471"/>
    </source>
</evidence>
<protein>
    <recommendedName>
        <fullName evidence="2">Peptidase M15A C-terminal domain-containing protein</fullName>
    </recommendedName>
</protein>
<dbReference type="STRING" id="1173027.Mic7113_1797"/>
<dbReference type="EMBL" id="CP003630">
    <property type="protein sequence ID" value="AFZ17655.1"/>
    <property type="molecule type" value="Genomic_DNA"/>
</dbReference>